<dbReference type="Proteomes" id="UP001054945">
    <property type="component" value="Unassembled WGS sequence"/>
</dbReference>
<dbReference type="EMBL" id="BPLR01017318">
    <property type="protein sequence ID" value="GIY90420.1"/>
    <property type="molecule type" value="Genomic_DNA"/>
</dbReference>
<accession>A0AAV4X8W6</accession>
<evidence type="ECO:0000313" key="2">
    <source>
        <dbReference type="Proteomes" id="UP001054945"/>
    </source>
</evidence>
<proteinExistence type="predicted"/>
<organism evidence="1 2">
    <name type="scientific">Caerostris extrusa</name>
    <name type="common">Bark spider</name>
    <name type="synonym">Caerostris bankana</name>
    <dbReference type="NCBI Taxonomy" id="172846"/>
    <lineage>
        <taxon>Eukaryota</taxon>
        <taxon>Metazoa</taxon>
        <taxon>Ecdysozoa</taxon>
        <taxon>Arthropoda</taxon>
        <taxon>Chelicerata</taxon>
        <taxon>Arachnida</taxon>
        <taxon>Araneae</taxon>
        <taxon>Araneomorphae</taxon>
        <taxon>Entelegynae</taxon>
        <taxon>Araneoidea</taxon>
        <taxon>Araneidae</taxon>
        <taxon>Caerostris</taxon>
    </lineage>
</organism>
<comment type="caution">
    <text evidence="1">The sequence shown here is derived from an EMBL/GenBank/DDBJ whole genome shotgun (WGS) entry which is preliminary data.</text>
</comment>
<dbReference type="AlphaFoldDB" id="A0AAV4X8W6"/>
<sequence length="79" mass="8963">MFEYDCSLLPARLFRLICANRIPLHPTTLLCGRGKVLQERTRAKCSRNLYSVYCVGCQGLGSILRTRPVLFVVNYGVIK</sequence>
<name>A0AAV4X8W6_CAEEX</name>
<gene>
    <name evidence="1" type="ORF">CEXT_552181</name>
</gene>
<protein>
    <submittedName>
        <fullName evidence="1">Uncharacterized protein</fullName>
    </submittedName>
</protein>
<evidence type="ECO:0000313" key="1">
    <source>
        <dbReference type="EMBL" id="GIY90420.1"/>
    </source>
</evidence>
<reference evidence="1 2" key="1">
    <citation type="submission" date="2021-06" db="EMBL/GenBank/DDBJ databases">
        <title>Caerostris extrusa draft genome.</title>
        <authorList>
            <person name="Kono N."/>
            <person name="Arakawa K."/>
        </authorList>
    </citation>
    <scope>NUCLEOTIDE SEQUENCE [LARGE SCALE GENOMIC DNA]</scope>
</reference>
<keyword evidence="2" id="KW-1185">Reference proteome</keyword>